<feature type="compositionally biased region" description="Basic and acidic residues" evidence="1">
    <location>
        <begin position="18"/>
        <end position="30"/>
    </location>
</feature>
<organism evidence="2">
    <name type="scientific">Tetraselmis sp. GSL018</name>
    <dbReference type="NCBI Taxonomy" id="582737"/>
    <lineage>
        <taxon>Eukaryota</taxon>
        <taxon>Viridiplantae</taxon>
        <taxon>Chlorophyta</taxon>
        <taxon>core chlorophytes</taxon>
        <taxon>Chlorodendrophyceae</taxon>
        <taxon>Chlorodendrales</taxon>
        <taxon>Chlorodendraceae</taxon>
        <taxon>Tetraselmis</taxon>
    </lineage>
</organism>
<accession>A0A061S0A3</accession>
<gene>
    <name evidence="2" type="ORF">TSPGSL018_20759</name>
</gene>
<dbReference type="EMBL" id="GBEZ01009355">
    <property type="protein sequence ID" value="JAC76226.1"/>
    <property type="molecule type" value="Transcribed_RNA"/>
</dbReference>
<reference evidence="2" key="1">
    <citation type="submission" date="2014-05" db="EMBL/GenBank/DDBJ databases">
        <title>The transcriptome of the halophilic microalga Tetraselmis sp. GSL018 isolated from the Great Salt Lake, Utah.</title>
        <authorList>
            <person name="Jinkerson R.E."/>
            <person name="D'Adamo S."/>
            <person name="Posewitz M.C."/>
        </authorList>
    </citation>
    <scope>NUCLEOTIDE SEQUENCE</scope>
    <source>
        <strain evidence="2">GSL018</strain>
    </source>
</reference>
<protein>
    <submittedName>
        <fullName evidence="2">Uncharacterized protein</fullName>
    </submittedName>
</protein>
<feature type="non-terminal residue" evidence="2">
    <location>
        <position position="48"/>
    </location>
</feature>
<feature type="region of interest" description="Disordered" evidence="1">
    <location>
        <begin position="1"/>
        <end position="48"/>
    </location>
</feature>
<name>A0A061S0A3_9CHLO</name>
<proteinExistence type="predicted"/>
<dbReference type="AlphaFoldDB" id="A0A061S0A3"/>
<evidence type="ECO:0000256" key="1">
    <source>
        <dbReference type="SAM" id="MobiDB-lite"/>
    </source>
</evidence>
<evidence type="ECO:0000313" key="2">
    <source>
        <dbReference type="EMBL" id="JAC76226.1"/>
    </source>
</evidence>
<sequence length="48" mass="5326">MFSPGLPRRDALPGLCLEPDKNHEGDEGKFGRKHPGNEPRTAGNNHFQ</sequence>